<keyword evidence="3" id="KW-1185">Reference proteome</keyword>
<organism evidence="2 3">
    <name type="scientific">Mycena sanguinolenta</name>
    <dbReference type="NCBI Taxonomy" id="230812"/>
    <lineage>
        <taxon>Eukaryota</taxon>
        <taxon>Fungi</taxon>
        <taxon>Dikarya</taxon>
        <taxon>Basidiomycota</taxon>
        <taxon>Agaricomycotina</taxon>
        <taxon>Agaricomycetes</taxon>
        <taxon>Agaricomycetidae</taxon>
        <taxon>Agaricales</taxon>
        <taxon>Marasmiineae</taxon>
        <taxon>Mycenaceae</taxon>
        <taxon>Mycena</taxon>
    </lineage>
</organism>
<dbReference type="InterPro" id="IPR001810">
    <property type="entry name" value="F-box_dom"/>
</dbReference>
<dbReference type="Proteomes" id="UP000623467">
    <property type="component" value="Unassembled WGS sequence"/>
</dbReference>
<feature type="domain" description="F-box" evidence="1">
    <location>
        <begin position="19"/>
        <end position="51"/>
    </location>
</feature>
<evidence type="ECO:0000259" key="1">
    <source>
        <dbReference type="Pfam" id="PF00646"/>
    </source>
</evidence>
<accession>A0A8H6YSJ3</accession>
<dbReference type="EMBL" id="JACAZH010000007">
    <property type="protein sequence ID" value="KAF7364087.1"/>
    <property type="molecule type" value="Genomic_DNA"/>
</dbReference>
<name>A0A8H6YSJ3_9AGAR</name>
<evidence type="ECO:0000313" key="3">
    <source>
        <dbReference type="Proteomes" id="UP000623467"/>
    </source>
</evidence>
<proteinExistence type="predicted"/>
<evidence type="ECO:0000313" key="2">
    <source>
        <dbReference type="EMBL" id="KAF7364087.1"/>
    </source>
</evidence>
<sequence>MPDPSLHFDSAPTGTVTERLPFDILIDIIESLPKKDQFSLCYVSQGWSEVCLFVINRVVLLRSVREAKAFLLGVQTKPGRAVAIRSFAIAEYLYPRIESIKILLEDVIKLMIPHLQHLSVPSDLLGAFTLHHGTFPNLISYNCNPYTYSEPHPDVTFIGFLKRHPDLTNLCVRALGNASTSPTLLRVHLPNLQWFDGDAKFLPALTTQQLREARLTWSWGDDFEQPIVALRSMASPGMPFASINNGINYERERRYLVEALATHLPNLKTLHMRAAINVGWLEEDTLEYFTTQLPRFKRLRYFAIEDMLSYRSAFRSEHQIMHPVVVNWARVCPTLEACCIHQFCFKKNGGEWVFCTRKEFHDLTGGALWNKFK</sequence>
<gene>
    <name evidence="2" type="ORF">MSAN_01067600</name>
</gene>
<dbReference type="AlphaFoldDB" id="A0A8H6YSJ3"/>
<reference evidence="2" key="1">
    <citation type="submission" date="2020-05" db="EMBL/GenBank/DDBJ databases">
        <title>Mycena genomes resolve the evolution of fungal bioluminescence.</title>
        <authorList>
            <person name="Tsai I.J."/>
        </authorList>
    </citation>
    <scope>NUCLEOTIDE SEQUENCE</scope>
    <source>
        <strain evidence="2">160909Yilan</strain>
    </source>
</reference>
<comment type="caution">
    <text evidence="2">The sequence shown here is derived from an EMBL/GenBank/DDBJ whole genome shotgun (WGS) entry which is preliminary data.</text>
</comment>
<dbReference type="OrthoDB" id="2922115at2759"/>
<dbReference type="Pfam" id="PF00646">
    <property type="entry name" value="F-box"/>
    <property type="match status" value="1"/>
</dbReference>
<protein>
    <recommendedName>
        <fullName evidence="1">F-box domain-containing protein</fullName>
    </recommendedName>
</protein>